<keyword evidence="2 5" id="KW-0812">Transmembrane</keyword>
<keyword evidence="3 5" id="KW-1133">Transmembrane helix</keyword>
<dbReference type="AlphaFoldDB" id="A0A9Q4B3M6"/>
<keyword evidence="4 5" id="KW-0472">Membrane</keyword>
<dbReference type="InterPro" id="IPR051328">
    <property type="entry name" value="T7SS_ABC-Transporter"/>
</dbReference>
<feature type="transmembrane region" description="Helical" evidence="5">
    <location>
        <begin position="218"/>
        <end position="238"/>
    </location>
</feature>
<dbReference type="PANTHER" id="PTHR43077">
    <property type="entry name" value="TRANSPORT PERMEASE YVFS-RELATED"/>
    <property type="match status" value="1"/>
</dbReference>
<feature type="transmembrane region" description="Helical" evidence="5">
    <location>
        <begin position="162"/>
        <end position="182"/>
    </location>
</feature>
<proteinExistence type="predicted"/>
<dbReference type="PANTHER" id="PTHR43077:SF11">
    <property type="entry name" value="TRANSPORT PERMEASE YVFS-RELATED"/>
    <property type="match status" value="1"/>
</dbReference>
<dbReference type="PROSITE" id="PS51012">
    <property type="entry name" value="ABC_TM2"/>
    <property type="match status" value="1"/>
</dbReference>
<feature type="transmembrane region" description="Helical" evidence="5">
    <location>
        <begin position="130"/>
        <end position="150"/>
    </location>
</feature>
<protein>
    <submittedName>
        <fullName evidence="7">ABC transporter permease</fullName>
    </submittedName>
</protein>
<dbReference type="RefSeq" id="WP_257821943.1">
    <property type="nucleotide sequence ID" value="NZ_JABXYM010000001.1"/>
</dbReference>
<evidence type="ECO:0000259" key="6">
    <source>
        <dbReference type="PROSITE" id="PS51012"/>
    </source>
</evidence>
<dbReference type="GO" id="GO:0140359">
    <property type="term" value="F:ABC-type transporter activity"/>
    <property type="evidence" value="ECO:0007669"/>
    <property type="project" value="InterPro"/>
</dbReference>
<comment type="caution">
    <text evidence="7">The sequence shown here is derived from an EMBL/GenBank/DDBJ whole genome shotgun (WGS) entry which is preliminary data.</text>
</comment>
<dbReference type="Proteomes" id="UP001057753">
    <property type="component" value="Unassembled WGS sequence"/>
</dbReference>
<evidence type="ECO:0000256" key="3">
    <source>
        <dbReference type="ARBA" id="ARBA00022989"/>
    </source>
</evidence>
<evidence type="ECO:0000256" key="4">
    <source>
        <dbReference type="ARBA" id="ARBA00023136"/>
    </source>
</evidence>
<dbReference type="InterPro" id="IPR013525">
    <property type="entry name" value="ABC2_TM"/>
</dbReference>
<keyword evidence="8" id="KW-1185">Reference proteome</keyword>
<reference evidence="7" key="1">
    <citation type="submission" date="2020-06" db="EMBL/GenBank/DDBJ databases">
        <title>Insight into the genomes of haloalkaliphilic bacilli from Kenyan soda lakes.</title>
        <authorList>
            <person name="Mwirichia R."/>
            <person name="Villamizar G.C."/>
            <person name="Poehlein A."/>
            <person name="Mugweru J."/>
            <person name="Kipnyargis A."/>
            <person name="Kiplimo D."/>
            <person name="Orwa P."/>
            <person name="Daniel R."/>
        </authorList>
    </citation>
    <scope>NUCLEOTIDE SEQUENCE</scope>
    <source>
        <strain evidence="7">B1096_S55</strain>
    </source>
</reference>
<evidence type="ECO:0000256" key="5">
    <source>
        <dbReference type="SAM" id="Phobius"/>
    </source>
</evidence>
<gene>
    <name evidence="7" type="ORF">HXA33_13370</name>
</gene>
<dbReference type="GO" id="GO:0043190">
    <property type="term" value="C:ATP-binding cassette (ABC) transporter complex"/>
    <property type="evidence" value="ECO:0007669"/>
    <property type="project" value="InterPro"/>
</dbReference>
<name>A0A9Q4B3M6_SALAG</name>
<evidence type="ECO:0000256" key="1">
    <source>
        <dbReference type="ARBA" id="ARBA00004141"/>
    </source>
</evidence>
<dbReference type="PIRSF" id="PIRSF006648">
    <property type="entry name" value="DrrB"/>
    <property type="match status" value="1"/>
</dbReference>
<evidence type="ECO:0000313" key="7">
    <source>
        <dbReference type="EMBL" id="MCR6097535.1"/>
    </source>
</evidence>
<feature type="transmembrane region" description="Helical" evidence="5">
    <location>
        <begin position="106"/>
        <end position="124"/>
    </location>
</feature>
<comment type="subcellular location">
    <subcellularLocation>
        <location evidence="1">Membrane</location>
        <topology evidence="1">Multi-pass membrane protein</topology>
    </subcellularLocation>
</comment>
<organism evidence="7 8">
    <name type="scientific">Salipaludibacillus agaradhaerens</name>
    <name type="common">Bacillus agaradhaerens</name>
    <dbReference type="NCBI Taxonomy" id="76935"/>
    <lineage>
        <taxon>Bacteria</taxon>
        <taxon>Bacillati</taxon>
        <taxon>Bacillota</taxon>
        <taxon>Bacilli</taxon>
        <taxon>Bacillales</taxon>
        <taxon>Bacillaceae</taxon>
    </lineage>
</organism>
<evidence type="ECO:0000256" key="2">
    <source>
        <dbReference type="ARBA" id="ARBA00022692"/>
    </source>
</evidence>
<feature type="domain" description="ABC transmembrane type-2" evidence="6">
    <location>
        <begin position="20"/>
        <end position="242"/>
    </location>
</feature>
<dbReference type="InterPro" id="IPR047817">
    <property type="entry name" value="ABC2_TM_bact-type"/>
</dbReference>
<sequence length="246" mass="27480">MKLIWCQCRAEIVRLLRNPYYVFSSLLMPIMFYIIFTKLVNTGVPDQEAWQAHYLMSMTTFSVMGSAILTLGIRNVQERSQGWATFMKVTPLPDHLYFFAKMVGQSVIHILSVIVIFTVGAIVNNVSLPLMTWLTAGSWIVIASFAFMALGTLLGTMKKVDTAVGVGNVIFLGMAVTGGMWMPLESFPALMQSIGKWLPSHSFTDSAWAIVSGERPELRHIILLLGYTVVFILLSSYIRRKQEAGT</sequence>
<accession>A0A9Q4B3M6</accession>
<dbReference type="EMBL" id="JABXYM010000001">
    <property type="protein sequence ID" value="MCR6097535.1"/>
    <property type="molecule type" value="Genomic_DNA"/>
</dbReference>
<dbReference type="Pfam" id="PF12698">
    <property type="entry name" value="ABC2_membrane_3"/>
    <property type="match status" value="1"/>
</dbReference>
<dbReference type="InterPro" id="IPR000412">
    <property type="entry name" value="ABC_2_transport"/>
</dbReference>
<evidence type="ECO:0000313" key="8">
    <source>
        <dbReference type="Proteomes" id="UP001057753"/>
    </source>
</evidence>
<feature type="transmembrane region" description="Helical" evidence="5">
    <location>
        <begin position="52"/>
        <end position="73"/>
    </location>
</feature>
<feature type="transmembrane region" description="Helical" evidence="5">
    <location>
        <begin position="20"/>
        <end position="40"/>
    </location>
</feature>